<name>A0A392S9F4_9FABA</name>
<sequence>MPRTGHYMNECPKLNDKKSKNKLPKKKVLMATWDDSDCDCDEEEV</sequence>
<comment type="caution">
    <text evidence="2">The sequence shown here is derived from an EMBL/GenBank/DDBJ whole genome shotgun (WGS) entry which is preliminary data.</text>
</comment>
<dbReference type="EMBL" id="LXQA010345270">
    <property type="protein sequence ID" value="MCI45521.1"/>
    <property type="molecule type" value="Genomic_DNA"/>
</dbReference>
<protein>
    <submittedName>
        <fullName evidence="2">Uncharacterized protein</fullName>
    </submittedName>
</protein>
<keyword evidence="3" id="KW-1185">Reference proteome</keyword>
<dbReference type="AlphaFoldDB" id="A0A392S9F4"/>
<evidence type="ECO:0000313" key="2">
    <source>
        <dbReference type="EMBL" id="MCI45521.1"/>
    </source>
</evidence>
<evidence type="ECO:0000313" key="3">
    <source>
        <dbReference type="Proteomes" id="UP000265520"/>
    </source>
</evidence>
<accession>A0A392S9F4</accession>
<proteinExistence type="predicted"/>
<reference evidence="2 3" key="1">
    <citation type="journal article" date="2018" name="Front. Plant Sci.">
        <title>Red Clover (Trifolium pratense) and Zigzag Clover (T. medium) - A Picture of Genomic Similarities and Differences.</title>
        <authorList>
            <person name="Dluhosova J."/>
            <person name="Istvanek J."/>
            <person name="Nedelnik J."/>
            <person name="Repkova J."/>
        </authorList>
    </citation>
    <scope>NUCLEOTIDE SEQUENCE [LARGE SCALE GENOMIC DNA]</scope>
    <source>
        <strain evidence="3">cv. 10/8</strain>
        <tissue evidence="2">Leaf</tissue>
    </source>
</reference>
<feature type="non-terminal residue" evidence="2">
    <location>
        <position position="45"/>
    </location>
</feature>
<evidence type="ECO:0000256" key="1">
    <source>
        <dbReference type="SAM" id="MobiDB-lite"/>
    </source>
</evidence>
<dbReference type="Proteomes" id="UP000265520">
    <property type="component" value="Unassembled WGS sequence"/>
</dbReference>
<organism evidence="2 3">
    <name type="scientific">Trifolium medium</name>
    <dbReference type="NCBI Taxonomy" id="97028"/>
    <lineage>
        <taxon>Eukaryota</taxon>
        <taxon>Viridiplantae</taxon>
        <taxon>Streptophyta</taxon>
        <taxon>Embryophyta</taxon>
        <taxon>Tracheophyta</taxon>
        <taxon>Spermatophyta</taxon>
        <taxon>Magnoliopsida</taxon>
        <taxon>eudicotyledons</taxon>
        <taxon>Gunneridae</taxon>
        <taxon>Pentapetalae</taxon>
        <taxon>rosids</taxon>
        <taxon>fabids</taxon>
        <taxon>Fabales</taxon>
        <taxon>Fabaceae</taxon>
        <taxon>Papilionoideae</taxon>
        <taxon>50 kb inversion clade</taxon>
        <taxon>NPAAA clade</taxon>
        <taxon>Hologalegina</taxon>
        <taxon>IRL clade</taxon>
        <taxon>Trifolieae</taxon>
        <taxon>Trifolium</taxon>
    </lineage>
</organism>
<feature type="region of interest" description="Disordered" evidence="1">
    <location>
        <begin position="1"/>
        <end position="22"/>
    </location>
</feature>